<dbReference type="Pfam" id="PF08659">
    <property type="entry name" value="KR"/>
    <property type="match status" value="1"/>
</dbReference>
<dbReference type="SMART" id="SM00822">
    <property type="entry name" value="PKS_KR"/>
    <property type="match status" value="1"/>
</dbReference>
<dbReference type="PANTHER" id="PTHR43775">
    <property type="entry name" value="FATTY ACID SYNTHASE"/>
    <property type="match status" value="1"/>
</dbReference>
<dbReference type="Proteomes" id="UP001600064">
    <property type="component" value="Unassembled WGS sequence"/>
</dbReference>
<dbReference type="SMART" id="SM00825">
    <property type="entry name" value="PKS_KS"/>
    <property type="match status" value="1"/>
</dbReference>
<dbReference type="PANTHER" id="PTHR43775:SF20">
    <property type="entry name" value="HYBRID PKS-NRPS SYNTHETASE APDA"/>
    <property type="match status" value="1"/>
</dbReference>
<evidence type="ECO:0000313" key="10">
    <source>
        <dbReference type="EMBL" id="KAL2266793.1"/>
    </source>
</evidence>
<dbReference type="Pfam" id="PF02801">
    <property type="entry name" value="Ketoacyl-synt_C"/>
    <property type="match status" value="1"/>
</dbReference>
<feature type="active site" description="Proton donor; for dehydratase activity" evidence="6">
    <location>
        <position position="1174"/>
    </location>
</feature>
<dbReference type="SUPFAM" id="SSF51735">
    <property type="entry name" value="NAD(P)-binding Rossmann-fold domains"/>
    <property type="match status" value="2"/>
</dbReference>
<dbReference type="Pfam" id="PF00550">
    <property type="entry name" value="PP-binding"/>
    <property type="match status" value="1"/>
</dbReference>
<feature type="domain" description="PKS/mFAS DH" evidence="9">
    <location>
        <begin position="967"/>
        <end position="1272"/>
    </location>
</feature>
<dbReference type="InterPro" id="IPR020841">
    <property type="entry name" value="PKS_Beta-ketoAc_synthase_dom"/>
</dbReference>
<evidence type="ECO:0000256" key="6">
    <source>
        <dbReference type="PROSITE-ProRule" id="PRU01363"/>
    </source>
</evidence>
<dbReference type="Gene3D" id="1.10.1200.10">
    <property type="entry name" value="ACP-like"/>
    <property type="match status" value="1"/>
</dbReference>
<dbReference type="InterPro" id="IPR049552">
    <property type="entry name" value="PKS_DH_N"/>
</dbReference>
<evidence type="ECO:0000256" key="2">
    <source>
        <dbReference type="ARBA" id="ARBA00022553"/>
    </source>
</evidence>
<keyword evidence="5" id="KW-0511">Multifunctional enzyme</keyword>
<reference evidence="10 11" key="1">
    <citation type="journal article" date="2024" name="Commun. Biol.">
        <title>Comparative genomic analysis of thermophilic fungi reveals convergent evolutionary adaptations and gene losses.</title>
        <authorList>
            <person name="Steindorff A.S."/>
            <person name="Aguilar-Pontes M.V."/>
            <person name="Robinson A.J."/>
            <person name="Andreopoulos B."/>
            <person name="LaButti K."/>
            <person name="Kuo A."/>
            <person name="Mondo S."/>
            <person name="Riley R."/>
            <person name="Otillar R."/>
            <person name="Haridas S."/>
            <person name="Lipzen A."/>
            <person name="Grimwood J."/>
            <person name="Schmutz J."/>
            <person name="Clum A."/>
            <person name="Reid I.D."/>
            <person name="Moisan M.C."/>
            <person name="Butler G."/>
            <person name="Nguyen T.T.M."/>
            <person name="Dewar K."/>
            <person name="Conant G."/>
            <person name="Drula E."/>
            <person name="Henrissat B."/>
            <person name="Hansel C."/>
            <person name="Singer S."/>
            <person name="Hutchinson M.I."/>
            <person name="de Vries R.P."/>
            <person name="Natvig D.O."/>
            <person name="Powell A.J."/>
            <person name="Tsang A."/>
            <person name="Grigoriev I.V."/>
        </authorList>
    </citation>
    <scope>NUCLEOTIDE SEQUENCE [LARGE SCALE GENOMIC DNA]</scope>
    <source>
        <strain evidence="10 11">ATCC 22073</strain>
    </source>
</reference>
<dbReference type="InterPro" id="IPR050091">
    <property type="entry name" value="PKS_NRPS_Biosynth_Enz"/>
</dbReference>
<keyword evidence="3" id="KW-0808">Transferase</keyword>
<dbReference type="InterPro" id="IPR018201">
    <property type="entry name" value="Ketoacyl_synth_AS"/>
</dbReference>
<proteinExistence type="predicted"/>
<dbReference type="InterPro" id="IPR016039">
    <property type="entry name" value="Thiolase-like"/>
</dbReference>
<dbReference type="InterPro" id="IPR006162">
    <property type="entry name" value="Ppantetheine_attach_site"/>
</dbReference>
<feature type="region of interest" description="N-terminal hotdog fold" evidence="6">
    <location>
        <begin position="967"/>
        <end position="1100"/>
    </location>
</feature>
<dbReference type="Gene3D" id="3.10.129.110">
    <property type="entry name" value="Polyketide synthase dehydratase"/>
    <property type="match status" value="1"/>
</dbReference>
<dbReference type="Pfam" id="PF00698">
    <property type="entry name" value="Acyl_transf_1"/>
    <property type="match status" value="1"/>
</dbReference>
<keyword evidence="4" id="KW-0560">Oxidoreductase</keyword>
<dbReference type="InterPro" id="IPR016035">
    <property type="entry name" value="Acyl_Trfase/lysoPLipase"/>
</dbReference>
<dbReference type="InterPro" id="IPR014030">
    <property type="entry name" value="Ketoacyl_synth_N"/>
</dbReference>
<dbReference type="GeneID" id="98127468"/>
<dbReference type="Pfam" id="PF00109">
    <property type="entry name" value="ketoacyl-synt"/>
    <property type="match status" value="1"/>
</dbReference>
<dbReference type="InterPro" id="IPR013968">
    <property type="entry name" value="PKS_KR"/>
</dbReference>
<feature type="region of interest" description="C-terminal hotdog fold" evidence="6">
    <location>
        <begin position="1115"/>
        <end position="1272"/>
    </location>
</feature>
<dbReference type="Pfam" id="PF22621">
    <property type="entry name" value="CurL-like_PKS_C"/>
    <property type="match status" value="1"/>
</dbReference>
<gene>
    <name evidence="10" type="ORF">VTJ83DRAFT_6145</name>
</gene>
<keyword evidence="2" id="KW-0597">Phosphoprotein</keyword>
<dbReference type="Gene3D" id="3.40.50.720">
    <property type="entry name" value="NAD(P)-binding Rossmann-like Domain"/>
    <property type="match status" value="2"/>
</dbReference>
<evidence type="ECO:0000256" key="5">
    <source>
        <dbReference type="ARBA" id="ARBA00023268"/>
    </source>
</evidence>
<comment type="caution">
    <text evidence="10">The sequence shown here is derived from an EMBL/GenBank/DDBJ whole genome shotgun (WGS) entry which is preliminary data.</text>
</comment>
<dbReference type="SMART" id="SM00826">
    <property type="entry name" value="PKS_DH"/>
    <property type="match status" value="1"/>
</dbReference>
<dbReference type="InterPro" id="IPR020806">
    <property type="entry name" value="PKS_PP-bd"/>
</dbReference>
<dbReference type="SMART" id="SM00823">
    <property type="entry name" value="PKS_PP"/>
    <property type="match status" value="1"/>
</dbReference>
<feature type="domain" description="Carrier" evidence="7">
    <location>
        <begin position="2406"/>
        <end position="2483"/>
    </location>
</feature>
<evidence type="ECO:0000256" key="3">
    <source>
        <dbReference type="ARBA" id="ARBA00022679"/>
    </source>
</evidence>
<feature type="active site" description="Proton acceptor; for dehydratase activity" evidence="6">
    <location>
        <position position="999"/>
    </location>
</feature>
<dbReference type="CDD" id="cd00833">
    <property type="entry name" value="PKS"/>
    <property type="match status" value="1"/>
</dbReference>
<dbReference type="SUPFAM" id="SSF47336">
    <property type="entry name" value="ACP-like"/>
    <property type="match status" value="1"/>
</dbReference>
<evidence type="ECO:0000259" key="7">
    <source>
        <dbReference type="PROSITE" id="PS50075"/>
    </source>
</evidence>
<dbReference type="InterPro" id="IPR001227">
    <property type="entry name" value="Ac_transferase_dom_sf"/>
</dbReference>
<keyword evidence="11" id="KW-1185">Reference proteome</keyword>
<dbReference type="PROSITE" id="PS00606">
    <property type="entry name" value="KS3_1"/>
    <property type="match status" value="1"/>
</dbReference>
<dbReference type="RefSeq" id="XP_070865520.1">
    <property type="nucleotide sequence ID" value="XM_071012824.1"/>
</dbReference>
<dbReference type="PROSITE" id="PS50075">
    <property type="entry name" value="CARRIER"/>
    <property type="match status" value="1"/>
</dbReference>
<dbReference type="InterPro" id="IPR049551">
    <property type="entry name" value="PKS_DH_C"/>
</dbReference>
<dbReference type="InterPro" id="IPR036291">
    <property type="entry name" value="NAD(P)-bd_dom_sf"/>
</dbReference>
<dbReference type="Gene3D" id="3.40.366.10">
    <property type="entry name" value="Malonyl-Coenzyme A Acyl Carrier Protein, domain 2"/>
    <property type="match status" value="1"/>
</dbReference>
<dbReference type="InterPro" id="IPR020807">
    <property type="entry name" value="PKS_DH"/>
</dbReference>
<protein>
    <recommendedName>
        <fullName evidence="12">Polyketide synthase</fullName>
    </recommendedName>
</protein>
<keyword evidence="1" id="KW-0596">Phosphopantetheine</keyword>
<dbReference type="SUPFAM" id="SSF53901">
    <property type="entry name" value="Thiolase-like"/>
    <property type="match status" value="1"/>
</dbReference>
<organism evidence="10 11">
    <name type="scientific">Remersonia thermophila</name>
    <dbReference type="NCBI Taxonomy" id="72144"/>
    <lineage>
        <taxon>Eukaryota</taxon>
        <taxon>Fungi</taxon>
        <taxon>Dikarya</taxon>
        <taxon>Ascomycota</taxon>
        <taxon>Pezizomycotina</taxon>
        <taxon>Sordariomycetes</taxon>
        <taxon>Sordariomycetidae</taxon>
        <taxon>Sordariales</taxon>
        <taxon>Sordariales incertae sedis</taxon>
        <taxon>Remersonia</taxon>
    </lineage>
</organism>
<evidence type="ECO:0000259" key="8">
    <source>
        <dbReference type="PROSITE" id="PS52004"/>
    </source>
</evidence>
<dbReference type="InterPro" id="IPR009081">
    <property type="entry name" value="PP-bd_ACP"/>
</dbReference>
<dbReference type="InterPro" id="IPR014043">
    <property type="entry name" value="Acyl_transferase_dom"/>
</dbReference>
<dbReference type="PROSITE" id="PS00012">
    <property type="entry name" value="PHOSPHOPANTETHEINE"/>
    <property type="match status" value="1"/>
</dbReference>
<evidence type="ECO:0000259" key="9">
    <source>
        <dbReference type="PROSITE" id="PS52019"/>
    </source>
</evidence>
<dbReference type="InterPro" id="IPR029063">
    <property type="entry name" value="SAM-dependent_MTases_sf"/>
</dbReference>
<dbReference type="SMART" id="SM00827">
    <property type="entry name" value="PKS_AT"/>
    <property type="match status" value="1"/>
</dbReference>
<dbReference type="PROSITE" id="PS52019">
    <property type="entry name" value="PKS_MFAS_DH"/>
    <property type="match status" value="1"/>
</dbReference>
<dbReference type="Gene3D" id="3.40.47.10">
    <property type="match status" value="1"/>
</dbReference>
<dbReference type="InterPro" id="IPR049900">
    <property type="entry name" value="PKS_mFAS_DH"/>
</dbReference>
<dbReference type="InterPro" id="IPR014031">
    <property type="entry name" value="Ketoacyl_synth_C"/>
</dbReference>
<dbReference type="InterPro" id="IPR057326">
    <property type="entry name" value="KR_dom"/>
</dbReference>
<evidence type="ECO:0000256" key="4">
    <source>
        <dbReference type="ARBA" id="ARBA00023002"/>
    </source>
</evidence>
<dbReference type="EMBL" id="JAZGUE010000005">
    <property type="protein sequence ID" value="KAL2266793.1"/>
    <property type="molecule type" value="Genomic_DNA"/>
</dbReference>
<sequence length="2495" mass="272235">MSYKPPPSEPIAIVGTGCRFAGRVTNVSQLWELLVHPTDLSREVPLERFNIRAFYHADAEHHGATNSPKAYFLDQDHRVFDSGFFGISPKEAEAIDPQQRMTLEVVYEALESAGYSLRRYAGSNVGVFAGLMTNDYETLAQRDELNVSQYCATGNARSILSNRVSYFFDWRGPSFTVDTACSSSLVALHQAVLSLRAGECTMACVAGANLILAPEPFIAESKMRMLSPTGHCRMWDASADGYARGDGIAAILIKTLKQAIDDGDHIEAIIRETAINSDGHTRGITMPSWEAQSRLIRDTYRRAGLDARNPDDRCQYFEAHGAGTPAGDPNEARAIEDAFFKGCDQRALRSSHATRRLLVGSVKTVVGHTEGAAGLASLLKVVESMRHKTVPPNLHHETLSPAVQPYRFHLEVPTGALPWPQPPAGQPRRGSVNSFGFGGTNAHAIIEEYVPEIHNRIVGFSSPTIHGCLGGSYLGPSSPSHRVMLPLLLSAPSQTSLVAVIKAYRDHLAQHPALDYAEVAWHVHAHRSAFRYRVAVVSLSTSGTIDTLDSLLAAARASPNPNIGARVRSGNDKLRILGTFTGQGAQWATMSRGLFRSSQVFADSIRYLNMILQTCPDPPSWTLESEILADESTSRVCDAEVSQPLCTAIQIALVDLLRYMGIRFAAVVGHSSGEIAAAYAAGRLSARGAILIAYYRGICVQKAHGPDGKPGGMLVAGLTKEEAVKLCRSELYYNRLWLAAINAPSSVTLAGDADVIQEVSAQLDGQNKFVRILSIDKAYHSPHMESASVSYLDKLTACSIRPEGGNGIDWISSVYGWGEPSMEQLSGRYWTDNMANPVLFCDAVGTAVKMLGPFDCAVEVGPHPVLKRPVAQTMKHRGSEAIPYCGLLDRTMDDREAFATFLGWVWTRFGLSGDADPVRRFVVGSRQPELIHARLPNAPRYPWDHSQIFYRESRITRQYHFKTDKPHELLGVRTRDDNKHQLRWRNILKFERIPWVSHHTIQGHALLPASAYLVMAFDAAKAALAGRQAAVVELRNLKLSHGIVMEPDSPGVEVLFDLTLHHDAQDTLEASFTLCSAIADGRTDMKRNFSGQLSIFLGEASAASLPPRQTAQTEMLPASPQRFYKAMKDVGLAYTGPFHALRTLGRRYRFATATVSRRHNDDTTALDLSPATLDACFQTAFVTISSPGDNAIWTSFLPVELGCVRFNLAAVDGTSSAEDTLKVDAYLTGTAPATEHSSASLTADIEIFDSHGTMEIQVQGLTAASIGSTKLENDYELYLTTKLDLDPDDKIVCAGSKSMEVTNHVLIESCERVATFYLEKDQNEPVSTPWPDDTEESIRQFIHSSPYFPVLEHIRDLIQSQPDHLEQRIPAVMASAHHLVALQRHMSRIIRQISHKYPRMRVLGLTDPALGLTEHILAGLGESFDSYCIGTDPEPNLEVRLPASDAIRSRIVAEKLNLHYAGADADWYDLVILATSLINPYRRKEALMAARARTRPGGFLILVGVPNSELGSGGETAHQWTGSPGSWPALLNDAGFGYGMANSHQSLSGKFEVVVRQAESFVKRALLHPFAYLSDEEKLAEGLLIIGGGGGGGGNDDDVGGDDWSPAAQLVAGVRRVLGPRCDGHVCTASSLDAIKDIKALDPVSAVIMLQDLEEPVFASLTEQRMDVLRALFRPHATILWVTRGARYANPYHAASLGFTRTIVAETPGLVMQMLDLGPPEDGVMDADVAASVEAVTECFARMAMRRLVHDEEEEEEDADIAPLWVTEPEVYVEKGRRYVARVVPWKEANARVNAARRRIETTTNTLDKVVELVPAETMSNTSAPERYQLEVKGLDTFPPTPGCRRIKVDYSTAVAFEICWAPSYLVAGRDTDTGRAYIALAPRLGSFVMLPETWSNPIDTAEVDMLAVLACLARYVAAIGIETAAGNRHVLLLIGSDVAFSQTLAEVLGWSGVPLTVASTDRSVCKSSPGTAYLHPGASVRDVRALCPLTASSLWVIDLLPSGSKVSEMMAQSMPRGSRYSKLSNLLASLSLRLSAHLFRQAVECAVAKAAANSSMSVPVISVPELLRQGRDISPLQLISWKAERLIRHAVKPLAGAQLLSPCKTYVLVGMTRDFGQSLCALLVEQGARHVVLCSRHPPATPPVWQTEMLRRGVVVQFEALDVTSLEQVASLKRHLAAAGLPPVGGVVNGAMILEDGVFASMSLESFQRVMRPKTVGSANLDAVFDDKDLEFFIMTSSFAAVGGHAGQANYAAANMYMNGLAAVRRNRGLPGSVLNIGVIYGLGFLHREKDNLYQDLERDGYPPISERDLHHMFVEAIVAGQPLWGRNGEEAQIYDITTGLRRFDANNPTLHWHKNPRFSHFVVRRNANATSGDGTTQDHQRSYGGRASNAPLRELVDRASTCEELVAVLLPAVAERVRYLLQLPEGAVTGEHTLSELGGDSLAAVELRSWVWHHLGRDLSVIQVMGGATVRRVAEELAAGVLASRREAGAVLE</sequence>
<dbReference type="PROSITE" id="PS52004">
    <property type="entry name" value="KS3_2"/>
    <property type="match status" value="1"/>
</dbReference>
<dbReference type="InterPro" id="IPR036736">
    <property type="entry name" value="ACP-like_sf"/>
</dbReference>
<dbReference type="Pfam" id="PF21089">
    <property type="entry name" value="PKS_DH_N"/>
    <property type="match status" value="1"/>
</dbReference>
<dbReference type="InterPro" id="IPR042104">
    <property type="entry name" value="PKS_dehydratase_sf"/>
</dbReference>
<evidence type="ECO:0008006" key="12">
    <source>
        <dbReference type="Google" id="ProtNLM"/>
    </source>
</evidence>
<dbReference type="SUPFAM" id="SSF55048">
    <property type="entry name" value="Probable ACP-binding domain of malonyl-CoA ACP transacylase"/>
    <property type="match status" value="1"/>
</dbReference>
<feature type="domain" description="Ketosynthase family 3 (KS3)" evidence="8">
    <location>
        <begin position="8"/>
        <end position="448"/>
    </location>
</feature>
<dbReference type="Pfam" id="PF14765">
    <property type="entry name" value="PS-DH"/>
    <property type="match status" value="1"/>
</dbReference>
<dbReference type="InterPro" id="IPR016036">
    <property type="entry name" value="Malonyl_transacylase_ACP-bd"/>
</dbReference>
<name>A0ABR4D8X5_9PEZI</name>
<evidence type="ECO:0000313" key="11">
    <source>
        <dbReference type="Proteomes" id="UP001600064"/>
    </source>
</evidence>
<dbReference type="SUPFAM" id="SSF52151">
    <property type="entry name" value="FabD/lysophospholipase-like"/>
    <property type="match status" value="1"/>
</dbReference>
<accession>A0ABR4D8X5</accession>
<dbReference type="Gene3D" id="3.40.50.150">
    <property type="entry name" value="Vaccinia Virus protein VP39"/>
    <property type="match status" value="1"/>
</dbReference>
<evidence type="ECO:0000256" key="1">
    <source>
        <dbReference type="ARBA" id="ARBA00022450"/>
    </source>
</evidence>